<feature type="domain" description="Alcohol dehydrogenase iron-type/glycerol dehydrogenase GldA" evidence="2">
    <location>
        <begin position="100"/>
        <end position="252"/>
    </location>
</feature>
<evidence type="ECO:0000313" key="4">
    <source>
        <dbReference type="EMBL" id="KXT01191.1"/>
    </source>
</evidence>
<proteinExistence type="predicted"/>
<dbReference type="GO" id="GO:0005739">
    <property type="term" value="C:mitochondrion"/>
    <property type="evidence" value="ECO:0007669"/>
    <property type="project" value="TreeGrafter"/>
</dbReference>
<sequence>MSAQERLAMGHGHVRPLLTGIVDRFRSIFYHTRNGEFTYPSHINMHTATSMIMALRQTRGLWTVGHRFERKECSPTHHHVERLHSSNPLSGLWKPTHLQRLHYGPDSVKKHLLHCLPNESSKAFVLTGSSLANKTSLIKQVEQQLGSRHAQTFSKIGQHAPVKELDEATELVMKHENIDTIISVGGGSPIDSAKAISYRLNEKKPGKFLYHITIPTTLSAAECTLGAGYTNEHGMKTGVAHPELAPHVIIYDSKFALETPPWLWMSTGLRAMDHAMELMYHPTATEIPCRQMALASAGELFANLPAYHKNPKDEQVITKLQLAAFASLGFLALNVKGGLGLSHTLGYALGSPFGIPHGITSCLTLGHVVKLKAESSEEDAAQLARMAPFIGIAKSGDNKKDAIAVGDAILKLVQDIGLKTTLSEKGVSKEKVDWIVKTATRQESGPVYDKVKQLVEGLY</sequence>
<gene>
    <name evidence="4" type="ORF">AC578_616</name>
</gene>
<keyword evidence="1" id="KW-0560">Oxidoreductase</keyword>
<dbReference type="STRING" id="321146.A0A139HFE7"/>
<dbReference type="Gene3D" id="1.20.1090.10">
    <property type="entry name" value="Dehydroquinate synthase-like - alpha domain"/>
    <property type="match status" value="1"/>
</dbReference>
<dbReference type="InterPro" id="IPR056798">
    <property type="entry name" value="ADH_Fe_C"/>
</dbReference>
<dbReference type="PANTHER" id="PTHR11496">
    <property type="entry name" value="ALCOHOL DEHYDROGENASE"/>
    <property type="match status" value="1"/>
</dbReference>
<dbReference type="PANTHER" id="PTHR11496:SF97">
    <property type="entry name" value="ALCOHOL DEHYDROGENASE IRON-TYPE_GLYCEROL DEHYDROGENASE GLDA DOMAIN-CONTAINING PROTEIN"/>
    <property type="match status" value="1"/>
</dbReference>
<name>A0A139HFE7_9PEZI</name>
<reference evidence="4 5" key="1">
    <citation type="submission" date="2015-07" db="EMBL/GenBank/DDBJ databases">
        <title>Comparative genomics of the Sigatoka disease complex on banana suggests a link between parallel evolutionary changes in Pseudocercospora fijiensis and Pseudocercospora eumusae and increased virulence on the banana host.</title>
        <authorList>
            <person name="Chang T.-C."/>
            <person name="Salvucci A."/>
            <person name="Crous P.W."/>
            <person name="Stergiopoulos I."/>
        </authorList>
    </citation>
    <scope>NUCLEOTIDE SEQUENCE [LARGE SCALE GENOMIC DNA]</scope>
    <source>
        <strain evidence="4 5">CBS 114824</strain>
    </source>
</reference>
<dbReference type="GO" id="GO:0004022">
    <property type="term" value="F:alcohol dehydrogenase (NAD+) activity"/>
    <property type="evidence" value="ECO:0007669"/>
    <property type="project" value="TreeGrafter"/>
</dbReference>
<organism evidence="4 5">
    <name type="scientific">Pseudocercospora eumusae</name>
    <dbReference type="NCBI Taxonomy" id="321146"/>
    <lineage>
        <taxon>Eukaryota</taxon>
        <taxon>Fungi</taxon>
        <taxon>Dikarya</taxon>
        <taxon>Ascomycota</taxon>
        <taxon>Pezizomycotina</taxon>
        <taxon>Dothideomycetes</taxon>
        <taxon>Dothideomycetidae</taxon>
        <taxon>Mycosphaerellales</taxon>
        <taxon>Mycosphaerellaceae</taxon>
        <taxon>Pseudocercospora</taxon>
    </lineage>
</organism>
<dbReference type="InterPro" id="IPR001670">
    <property type="entry name" value="ADH_Fe/GldA"/>
</dbReference>
<evidence type="ECO:0000259" key="2">
    <source>
        <dbReference type="Pfam" id="PF00465"/>
    </source>
</evidence>
<dbReference type="Gene3D" id="3.40.50.1970">
    <property type="match status" value="1"/>
</dbReference>
<dbReference type="EMBL" id="LFZN01000060">
    <property type="protein sequence ID" value="KXT01191.1"/>
    <property type="molecule type" value="Genomic_DNA"/>
</dbReference>
<dbReference type="CDD" id="cd08192">
    <property type="entry name" value="MAR-like"/>
    <property type="match status" value="1"/>
</dbReference>
<dbReference type="AlphaFoldDB" id="A0A139HFE7"/>
<comment type="caution">
    <text evidence="4">The sequence shown here is derived from an EMBL/GenBank/DDBJ whole genome shotgun (WGS) entry which is preliminary data.</text>
</comment>
<dbReference type="InterPro" id="IPR039697">
    <property type="entry name" value="Alcohol_dehydrogenase_Fe"/>
</dbReference>
<evidence type="ECO:0000259" key="3">
    <source>
        <dbReference type="Pfam" id="PF25137"/>
    </source>
</evidence>
<accession>A0A139HFE7</accession>
<dbReference type="SUPFAM" id="SSF56796">
    <property type="entry name" value="Dehydroquinate synthase-like"/>
    <property type="match status" value="1"/>
</dbReference>
<dbReference type="OrthoDB" id="339764at2759"/>
<dbReference type="InterPro" id="IPR018211">
    <property type="entry name" value="ADH_Fe_CS"/>
</dbReference>
<dbReference type="Pfam" id="PF00465">
    <property type="entry name" value="Fe-ADH"/>
    <property type="match status" value="1"/>
</dbReference>
<dbReference type="Pfam" id="PF25137">
    <property type="entry name" value="ADH_Fe_C"/>
    <property type="match status" value="1"/>
</dbReference>
<dbReference type="Proteomes" id="UP000070133">
    <property type="component" value="Unassembled WGS sequence"/>
</dbReference>
<dbReference type="GO" id="GO:0046872">
    <property type="term" value="F:metal ion binding"/>
    <property type="evidence" value="ECO:0007669"/>
    <property type="project" value="InterPro"/>
</dbReference>
<evidence type="ECO:0000256" key="1">
    <source>
        <dbReference type="ARBA" id="ARBA00023002"/>
    </source>
</evidence>
<protein>
    <submittedName>
        <fullName evidence="4">Uncharacterized protein</fullName>
    </submittedName>
</protein>
<keyword evidence="5" id="KW-1185">Reference proteome</keyword>
<dbReference type="PROSITE" id="PS00060">
    <property type="entry name" value="ADH_IRON_2"/>
    <property type="match status" value="1"/>
</dbReference>
<feature type="domain" description="Fe-containing alcohol dehydrogenase-like C-terminal" evidence="3">
    <location>
        <begin position="266"/>
        <end position="443"/>
    </location>
</feature>
<evidence type="ECO:0000313" key="5">
    <source>
        <dbReference type="Proteomes" id="UP000070133"/>
    </source>
</evidence>